<organism evidence="2 3">
    <name type="scientific">Coprinellus micaceus</name>
    <name type="common">Glistening ink-cap mushroom</name>
    <name type="synonym">Coprinus micaceus</name>
    <dbReference type="NCBI Taxonomy" id="71717"/>
    <lineage>
        <taxon>Eukaryota</taxon>
        <taxon>Fungi</taxon>
        <taxon>Dikarya</taxon>
        <taxon>Basidiomycota</taxon>
        <taxon>Agaricomycotina</taxon>
        <taxon>Agaricomycetes</taxon>
        <taxon>Agaricomycetidae</taxon>
        <taxon>Agaricales</taxon>
        <taxon>Agaricineae</taxon>
        <taxon>Psathyrellaceae</taxon>
        <taxon>Coprinellus</taxon>
    </lineage>
</organism>
<dbReference type="OrthoDB" id="3258408at2759"/>
<dbReference type="PANTHER" id="PTHR33936:SF24">
    <property type="entry name" value="C2H2-TYPE DOMAIN-CONTAINING PROTEIN"/>
    <property type="match status" value="1"/>
</dbReference>
<reference evidence="2 3" key="1">
    <citation type="journal article" date="2019" name="Nat. Ecol. Evol.">
        <title>Megaphylogeny resolves global patterns of mushroom evolution.</title>
        <authorList>
            <person name="Varga T."/>
            <person name="Krizsan K."/>
            <person name="Foldi C."/>
            <person name="Dima B."/>
            <person name="Sanchez-Garcia M."/>
            <person name="Sanchez-Ramirez S."/>
            <person name="Szollosi G.J."/>
            <person name="Szarkandi J.G."/>
            <person name="Papp V."/>
            <person name="Albert L."/>
            <person name="Andreopoulos W."/>
            <person name="Angelini C."/>
            <person name="Antonin V."/>
            <person name="Barry K.W."/>
            <person name="Bougher N.L."/>
            <person name="Buchanan P."/>
            <person name="Buyck B."/>
            <person name="Bense V."/>
            <person name="Catcheside P."/>
            <person name="Chovatia M."/>
            <person name="Cooper J."/>
            <person name="Damon W."/>
            <person name="Desjardin D."/>
            <person name="Finy P."/>
            <person name="Geml J."/>
            <person name="Haridas S."/>
            <person name="Hughes K."/>
            <person name="Justo A."/>
            <person name="Karasinski D."/>
            <person name="Kautmanova I."/>
            <person name="Kiss B."/>
            <person name="Kocsube S."/>
            <person name="Kotiranta H."/>
            <person name="LaButti K.M."/>
            <person name="Lechner B.E."/>
            <person name="Liimatainen K."/>
            <person name="Lipzen A."/>
            <person name="Lukacs Z."/>
            <person name="Mihaltcheva S."/>
            <person name="Morgado L.N."/>
            <person name="Niskanen T."/>
            <person name="Noordeloos M.E."/>
            <person name="Ohm R.A."/>
            <person name="Ortiz-Santana B."/>
            <person name="Ovrebo C."/>
            <person name="Racz N."/>
            <person name="Riley R."/>
            <person name="Savchenko A."/>
            <person name="Shiryaev A."/>
            <person name="Soop K."/>
            <person name="Spirin V."/>
            <person name="Szebenyi C."/>
            <person name="Tomsovsky M."/>
            <person name="Tulloss R.E."/>
            <person name="Uehling J."/>
            <person name="Grigoriev I.V."/>
            <person name="Vagvolgyi C."/>
            <person name="Papp T."/>
            <person name="Martin F.M."/>
            <person name="Miettinen O."/>
            <person name="Hibbett D.S."/>
            <person name="Nagy L.G."/>
        </authorList>
    </citation>
    <scope>NUCLEOTIDE SEQUENCE [LARGE SCALE GENOMIC DNA]</scope>
    <source>
        <strain evidence="2 3">FP101781</strain>
    </source>
</reference>
<dbReference type="EMBL" id="QPFP01000002">
    <property type="protein sequence ID" value="TEB38959.1"/>
    <property type="molecule type" value="Genomic_DNA"/>
</dbReference>
<feature type="compositionally biased region" description="Low complexity" evidence="1">
    <location>
        <begin position="377"/>
        <end position="386"/>
    </location>
</feature>
<dbReference type="AlphaFoldDB" id="A0A4Y7TZF2"/>
<dbReference type="PANTHER" id="PTHR33936">
    <property type="entry name" value="PROTEIN CBG17840"/>
    <property type="match status" value="1"/>
</dbReference>
<feature type="region of interest" description="Disordered" evidence="1">
    <location>
        <begin position="175"/>
        <end position="269"/>
    </location>
</feature>
<keyword evidence="3" id="KW-1185">Reference proteome</keyword>
<evidence type="ECO:0000313" key="2">
    <source>
        <dbReference type="EMBL" id="TEB38959.1"/>
    </source>
</evidence>
<dbReference type="InterPro" id="IPR052797">
    <property type="entry name" value="RegFact_GeneExpr_CellDeath"/>
</dbReference>
<dbReference type="STRING" id="71717.A0A4Y7TZF2"/>
<comment type="caution">
    <text evidence="2">The sequence shown here is derived from an EMBL/GenBank/DDBJ whole genome shotgun (WGS) entry which is preliminary data.</text>
</comment>
<feature type="region of interest" description="Disordered" evidence="1">
    <location>
        <begin position="15"/>
        <end position="51"/>
    </location>
</feature>
<proteinExistence type="predicted"/>
<accession>A0A4Y7TZF2</accession>
<dbReference type="Proteomes" id="UP000298030">
    <property type="component" value="Unassembled WGS sequence"/>
</dbReference>
<name>A0A4Y7TZF2_COPMI</name>
<gene>
    <name evidence="2" type="ORF">FA13DRAFT_1785229</name>
</gene>
<feature type="region of interest" description="Disordered" evidence="1">
    <location>
        <begin position="377"/>
        <end position="399"/>
    </location>
</feature>
<feature type="compositionally biased region" description="Gly residues" evidence="1">
    <location>
        <begin position="387"/>
        <end position="399"/>
    </location>
</feature>
<feature type="compositionally biased region" description="Basic residues" evidence="1">
    <location>
        <begin position="105"/>
        <end position="126"/>
    </location>
</feature>
<evidence type="ECO:0000313" key="3">
    <source>
        <dbReference type="Proteomes" id="UP000298030"/>
    </source>
</evidence>
<feature type="compositionally biased region" description="Polar residues" evidence="1">
    <location>
        <begin position="192"/>
        <end position="204"/>
    </location>
</feature>
<feature type="compositionally biased region" description="Low complexity" evidence="1">
    <location>
        <begin position="235"/>
        <end position="269"/>
    </location>
</feature>
<sequence length="399" mass="43097">MAFQQFRLGELSLHTSITPHIPGPSHTTFTTNPHKSVASSSKAPYGSGDTDDGYTLRFPNLEAFQAWRESEEERNMVEFVKGDTHGSKAVPPRFKDHTKLVCARHSRSGRKKYVKKHPERVRKVPSRKLEGTGCPASISYKTYFDTEEVRACYISTHSHEIGVANLPFTRKGRKAALATEKEKRAKSVGPVIQQTASPSSSSLANAVPPVTVGTPSSLPPPDTQNQIMNSPPSMQAPIQQQQQQQQPQQQQQQQATAAGPTATPPTAYAATSPAACDADAEHCAGPAAVVFIRRFDACATAYPASLSSITSVWHRIGWENMATLFTTIREHARSFEYPSASVAALETVLIRLYLESPMGVGTPAMNLGTMAQQVQHQGMGPVRQGQVQGGDGGHPGGTS</sequence>
<feature type="compositionally biased region" description="Polar residues" evidence="1">
    <location>
        <begin position="25"/>
        <end position="42"/>
    </location>
</feature>
<evidence type="ECO:0000256" key="1">
    <source>
        <dbReference type="SAM" id="MobiDB-lite"/>
    </source>
</evidence>
<feature type="compositionally biased region" description="Polar residues" evidence="1">
    <location>
        <begin position="223"/>
        <end position="233"/>
    </location>
</feature>
<protein>
    <submittedName>
        <fullName evidence="2">Uncharacterized protein</fullName>
    </submittedName>
</protein>
<feature type="region of interest" description="Disordered" evidence="1">
    <location>
        <begin position="105"/>
        <end position="130"/>
    </location>
</feature>